<accession>A0ABQ6JNV8</accession>
<evidence type="ECO:0000256" key="3">
    <source>
        <dbReference type="ARBA" id="ARBA00023163"/>
    </source>
</evidence>
<keyword evidence="2" id="KW-0238">DNA-binding</keyword>
<dbReference type="Pfam" id="PF00356">
    <property type="entry name" value="LacI"/>
    <property type="match status" value="1"/>
</dbReference>
<dbReference type="PANTHER" id="PTHR30146:SF109">
    <property type="entry name" value="HTH-TYPE TRANSCRIPTIONAL REGULATOR GALS"/>
    <property type="match status" value="1"/>
</dbReference>
<dbReference type="Gene3D" id="1.10.260.40">
    <property type="entry name" value="lambda repressor-like DNA-binding domains"/>
    <property type="match status" value="1"/>
</dbReference>
<dbReference type="SMART" id="SM00354">
    <property type="entry name" value="HTH_LACI"/>
    <property type="match status" value="1"/>
</dbReference>
<sequence>MHDVAALAGVSHITVSRVLNDYPSIRPETRDRVLAAIAQLGYRRNPAARALVTSRTRAIGVLSPAVAQHGPASSVLAVESAARAHGYHPLVTAAAVEHDATVAALEFLLDQAVEALVVIAPHETVFGAIRDLDIRVPLVTLQAPDRPGGIGVDQAAGARLATEHLLELGHTRIQHLAGPERYLEATARRTGFADAMARAGLTAGATLSGDWSAASGFAAAARLEPQTTAVVAANDQMAIGLMAALADAGRAVPGEVAVVGFDDVPEAAYVRPALTTVHQDFELVGRRAVEVLLARLRDDEAEGAGEPGATADVIPPRLIVRASTAPARRA</sequence>
<dbReference type="PROSITE" id="PS50932">
    <property type="entry name" value="HTH_LACI_2"/>
    <property type="match status" value="1"/>
</dbReference>
<dbReference type="SUPFAM" id="SSF53822">
    <property type="entry name" value="Periplasmic binding protein-like I"/>
    <property type="match status" value="1"/>
</dbReference>
<keyword evidence="1" id="KW-0805">Transcription regulation</keyword>
<dbReference type="Pfam" id="PF13377">
    <property type="entry name" value="Peripla_BP_3"/>
    <property type="match status" value="1"/>
</dbReference>
<evidence type="ECO:0000256" key="1">
    <source>
        <dbReference type="ARBA" id="ARBA00023015"/>
    </source>
</evidence>
<dbReference type="InterPro" id="IPR046335">
    <property type="entry name" value="LacI/GalR-like_sensor"/>
</dbReference>
<dbReference type="SUPFAM" id="SSF47413">
    <property type="entry name" value="lambda repressor-like DNA-binding domains"/>
    <property type="match status" value="1"/>
</dbReference>
<gene>
    <name evidence="5" type="ORF">GCM10025869_02970</name>
</gene>
<dbReference type="RefSeq" id="WP_284297202.1">
    <property type="nucleotide sequence ID" value="NZ_BSVA01000001.1"/>
</dbReference>
<dbReference type="InterPro" id="IPR000843">
    <property type="entry name" value="HTH_LacI"/>
</dbReference>
<keyword evidence="6" id="KW-1185">Reference proteome</keyword>
<evidence type="ECO:0000313" key="6">
    <source>
        <dbReference type="Proteomes" id="UP001157069"/>
    </source>
</evidence>
<evidence type="ECO:0000256" key="2">
    <source>
        <dbReference type="ARBA" id="ARBA00023125"/>
    </source>
</evidence>
<dbReference type="PANTHER" id="PTHR30146">
    <property type="entry name" value="LACI-RELATED TRANSCRIPTIONAL REPRESSOR"/>
    <property type="match status" value="1"/>
</dbReference>
<dbReference type="CDD" id="cd01392">
    <property type="entry name" value="HTH_LacI"/>
    <property type="match status" value="1"/>
</dbReference>
<comment type="caution">
    <text evidence="5">The sequence shown here is derived from an EMBL/GenBank/DDBJ whole genome shotgun (WGS) entry which is preliminary data.</text>
</comment>
<dbReference type="InterPro" id="IPR010982">
    <property type="entry name" value="Lambda_DNA-bd_dom_sf"/>
</dbReference>
<reference evidence="6" key="1">
    <citation type="journal article" date="2019" name="Int. J. Syst. Evol. Microbiol.">
        <title>The Global Catalogue of Microorganisms (GCM) 10K type strain sequencing project: providing services to taxonomists for standard genome sequencing and annotation.</title>
        <authorList>
            <consortium name="The Broad Institute Genomics Platform"/>
            <consortium name="The Broad Institute Genome Sequencing Center for Infectious Disease"/>
            <person name="Wu L."/>
            <person name="Ma J."/>
        </authorList>
    </citation>
    <scope>NUCLEOTIDE SEQUENCE [LARGE SCALE GENOMIC DNA]</scope>
    <source>
        <strain evidence="6">NBRC 108755</strain>
    </source>
</reference>
<dbReference type="Proteomes" id="UP001157069">
    <property type="component" value="Unassembled WGS sequence"/>
</dbReference>
<proteinExistence type="predicted"/>
<keyword evidence="3" id="KW-0804">Transcription</keyword>
<protein>
    <submittedName>
        <fullName evidence="5">LacI family transcriptional regulator</fullName>
    </submittedName>
</protein>
<evidence type="ECO:0000259" key="4">
    <source>
        <dbReference type="PROSITE" id="PS50932"/>
    </source>
</evidence>
<evidence type="ECO:0000313" key="5">
    <source>
        <dbReference type="EMBL" id="GMA89768.1"/>
    </source>
</evidence>
<organism evidence="5 6">
    <name type="scientific">Homoserinibacter gongjuensis</name>
    <dbReference type="NCBI Taxonomy" id="1162968"/>
    <lineage>
        <taxon>Bacteria</taxon>
        <taxon>Bacillati</taxon>
        <taxon>Actinomycetota</taxon>
        <taxon>Actinomycetes</taxon>
        <taxon>Micrococcales</taxon>
        <taxon>Microbacteriaceae</taxon>
        <taxon>Homoserinibacter</taxon>
    </lineage>
</organism>
<dbReference type="CDD" id="cd01574">
    <property type="entry name" value="PBP1_LacI"/>
    <property type="match status" value="1"/>
</dbReference>
<dbReference type="EMBL" id="BSVA01000001">
    <property type="protein sequence ID" value="GMA89768.1"/>
    <property type="molecule type" value="Genomic_DNA"/>
</dbReference>
<name>A0ABQ6JNV8_9MICO</name>
<dbReference type="Gene3D" id="3.40.50.2300">
    <property type="match status" value="2"/>
</dbReference>
<feature type="domain" description="HTH lacI-type" evidence="4">
    <location>
        <begin position="1"/>
        <end position="53"/>
    </location>
</feature>
<dbReference type="InterPro" id="IPR028082">
    <property type="entry name" value="Peripla_BP_I"/>
</dbReference>
<dbReference type="PROSITE" id="PS00356">
    <property type="entry name" value="HTH_LACI_1"/>
    <property type="match status" value="1"/>
</dbReference>